<dbReference type="AlphaFoldDB" id="A0A1A8T5S7"/>
<proteinExistence type="predicted"/>
<dbReference type="NCBIfam" id="NF033682">
    <property type="entry name" value="retention_LapA"/>
    <property type="match status" value="1"/>
</dbReference>
<accession>A0A1A8T5S7</accession>
<feature type="compositionally biased region" description="Acidic residues" evidence="1">
    <location>
        <begin position="195"/>
        <end position="247"/>
    </location>
</feature>
<dbReference type="OrthoDB" id="6106816at2"/>
<dbReference type="Proteomes" id="UP000092627">
    <property type="component" value="Unassembled WGS sequence"/>
</dbReference>
<feature type="compositionally biased region" description="Basic and acidic residues" evidence="1">
    <location>
        <begin position="255"/>
        <end position="265"/>
    </location>
</feature>
<keyword evidence="3" id="KW-1185">Reference proteome</keyword>
<dbReference type="SUPFAM" id="SSF51120">
    <property type="entry name" value="beta-Roll"/>
    <property type="match status" value="1"/>
</dbReference>
<dbReference type="InterPro" id="IPR047777">
    <property type="entry name" value="LapA-like_RM"/>
</dbReference>
<evidence type="ECO:0000313" key="3">
    <source>
        <dbReference type="Proteomes" id="UP000092627"/>
    </source>
</evidence>
<dbReference type="Gene3D" id="2.150.10.10">
    <property type="entry name" value="Serralysin-like metalloprotease, C-terminal"/>
    <property type="match status" value="1"/>
</dbReference>
<feature type="region of interest" description="Disordered" evidence="1">
    <location>
        <begin position="178"/>
        <end position="270"/>
    </location>
</feature>
<name>A0A1A8T5S7_9GAMM</name>
<sequence>MSDNQTIQSLGEPVGFVSQLQGAVRAHSVDGQERILQIGQPIYQGDIIFAAVDASATLAFTDGTDVYLAEASAVEINDEVYRLSQEAVEAIPSTEFLADGIVDLTALQQAILAGQDPTQVQDAPAAGEGPLAAGLGGVLVDINRSGLSASPTYGYDTQALNTESITLTEDQTLLDLNEADPTQEPDPETPTIPEPEPDSPDPEDPDPEDPDPEDPDPEDPDPEDPDPEDPDPEEPDPEDPDPEDPESLDSAPDSYRVEEGEHNDGDAQSGLDVSAAQGVLANDEQVTGLKVTSLSLSNDGSTASVSVSNGEFNIATNLGGTLTVKEDGSFTYKAPNSLDHSDVASGYVYDGKDIVDSVFYKSSDGSRETDWTKLAINIVDQGVTGVNDNGVAGVQGNVLSNDTHIDNLSAVTSVIYDSTSHSFADGKDTLEILTGSGTLTIEKDGDYSFAVTTLTGASAPSYGTGFKAIGFGHGNSLSTDDTGAFFSTTKVRWDSEDEGINVNHTGGTGNPKLGVGTNSLIDWNGTASETLLVKLETAATAVVFGVHNMNGIDQSQILAFDTAGDSISVTVTPNFNSGNKIESVSIASDNTAIGYVSFANSQDNRNNDGFTVQEIQSITPSVNESFTYHFEDIDGSQGSAELQISSSSGASSLLQYEGTIQRTALISEEEAMDDYLIGGLNSDTLTGGERDDTLFGGNDIESDLLIGGEGADTFILNEQSVDRIEDFTASEDKLDVSDLLDLPLDTDSSNLQAVQEFLDSKVEVSQDGSGVSYVKIDGQDIATFGSGSQLDSNVDGTVGTDDRFTVIFNDQEYTINIDG</sequence>
<evidence type="ECO:0008006" key="4">
    <source>
        <dbReference type="Google" id="ProtNLM"/>
    </source>
</evidence>
<reference evidence="2 3" key="1">
    <citation type="submission" date="2016-06" db="EMBL/GenBank/DDBJ databases">
        <authorList>
            <person name="Kjaerup R.B."/>
            <person name="Dalgaard T.S."/>
            <person name="Juul-Madsen H.R."/>
        </authorList>
    </citation>
    <scope>NUCLEOTIDE SEQUENCE [LARGE SCALE GENOMIC DNA]</scope>
    <source>
        <strain evidence="2 3">CECT 5080</strain>
    </source>
</reference>
<feature type="compositionally biased region" description="Acidic residues" evidence="1">
    <location>
        <begin position="178"/>
        <end position="187"/>
    </location>
</feature>
<organism evidence="2 3">
    <name type="scientific">Marinomonas aquimarina</name>
    <dbReference type="NCBI Taxonomy" id="295068"/>
    <lineage>
        <taxon>Bacteria</taxon>
        <taxon>Pseudomonadati</taxon>
        <taxon>Pseudomonadota</taxon>
        <taxon>Gammaproteobacteria</taxon>
        <taxon>Oceanospirillales</taxon>
        <taxon>Oceanospirillaceae</taxon>
        <taxon>Marinomonas</taxon>
    </lineage>
</organism>
<evidence type="ECO:0000256" key="1">
    <source>
        <dbReference type="SAM" id="MobiDB-lite"/>
    </source>
</evidence>
<protein>
    <recommendedName>
        <fullName evidence="4">Retention module-containing protein</fullName>
    </recommendedName>
</protein>
<dbReference type="RefSeq" id="WP_067213141.1">
    <property type="nucleotide sequence ID" value="NZ_FLOC01000003.1"/>
</dbReference>
<evidence type="ECO:0000313" key="2">
    <source>
        <dbReference type="EMBL" id="SBS27740.1"/>
    </source>
</evidence>
<gene>
    <name evidence="2" type="ORF">MAQ5080_00912</name>
</gene>
<dbReference type="EMBL" id="FLOC01000003">
    <property type="protein sequence ID" value="SBS27740.1"/>
    <property type="molecule type" value="Genomic_DNA"/>
</dbReference>
<dbReference type="InterPro" id="IPR010221">
    <property type="entry name" value="VCBS_dom"/>
</dbReference>
<dbReference type="InterPro" id="IPR011049">
    <property type="entry name" value="Serralysin-like_metalloprot_C"/>
</dbReference>
<dbReference type="STRING" id="295068.MAQ5080_00912"/>
<dbReference type="NCBIfam" id="TIGR01965">
    <property type="entry name" value="VCBS_repeat"/>
    <property type="match status" value="1"/>
</dbReference>